<dbReference type="Proteomes" id="UP000260812">
    <property type="component" value="Unassembled WGS sequence"/>
</dbReference>
<protein>
    <submittedName>
        <fullName evidence="1">Uncharacterized protein</fullName>
    </submittedName>
</protein>
<name>A0A3E3IAV5_9FIRM</name>
<evidence type="ECO:0000313" key="4">
    <source>
        <dbReference type="Proteomes" id="UP000261166"/>
    </source>
</evidence>
<evidence type="ECO:0000313" key="3">
    <source>
        <dbReference type="Proteomes" id="UP000260812"/>
    </source>
</evidence>
<reference evidence="1 4" key="1">
    <citation type="submission" date="2018-08" db="EMBL/GenBank/DDBJ databases">
        <title>A genome reference for cultivated species of the human gut microbiota.</title>
        <authorList>
            <person name="Zou Y."/>
            <person name="Xue W."/>
            <person name="Luo G."/>
        </authorList>
    </citation>
    <scope>NUCLEOTIDE SEQUENCE [LARGE SCALE GENOMIC DNA]</scope>
    <source>
        <strain evidence="2 4">AF26-4BH</strain>
        <strain evidence="1">TF05-5AC</strain>
    </source>
</reference>
<dbReference type="EMBL" id="QVLU01000002">
    <property type="protein sequence ID" value="RGE73949.1"/>
    <property type="molecule type" value="Genomic_DNA"/>
</dbReference>
<proteinExistence type="predicted"/>
<dbReference type="AlphaFoldDB" id="A0A3E3IAV5"/>
<sequence>MHVCVLSRTLSACLCFKKQKLSYLIFPAGNGNMLKLRFFQSRPFYENIMGNYRIPQQKIYKQNVLKVFFN</sequence>
<comment type="caution">
    <text evidence="1">The sequence shown here is derived from an EMBL/GenBank/DDBJ whole genome shotgun (WGS) entry which is preliminary data.</text>
</comment>
<dbReference type="Proteomes" id="UP000261166">
    <property type="component" value="Unassembled WGS sequence"/>
</dbReference>
<accession>A0A3E3IAV5</accession>
<keyword evidence="3" id="KW-1185">Reference proteome</keyword>
<evidence type="ECO:0000313" key="1">
    <source>
        <dbReference type="EMBL" id="RGE64176.1"/>
    </source>
</evidence>
<evidence type="ECO:0000313" key="2">
    <source>
        <dbReference type="EMBL" id="RGE73949.1"/>
    </source>
</evidence>
<organism evidence="1 3">
    <name type="scientific">Eisenbergiella massiliensis</name>
    <dbReference type="NCBI Taxonomy" id="1720294"/>
    <lineage>
        <taxon>Bacteria</taxon>
        <taxon>Bacillati</taxon>
        <taxon>Bacillota</taxon>
        <taxon>Clostridia</taxon>
        <taxon>Lachnospirales</taxon>
        <taxon>Lachnospiraceae</taxon>
        <taxon>Eisenbergiella</taxon>
    </lineage>
</organism>
<dbReference type="EMBL" id="QVLV01000002">
    <property type="protein sequence ID" value="RGE64176.1"/>
    <property type="molecule type" value="Genomic_DNA"/>
</dbReference>
<gene>
    <name evidence="2" type="ORF">DWY69_02335</name>
    <name evidence="1" type="ORF">DXC51_03635</name>
</gene>